<keyword evidence="2" id="KW-1185">Reference proteome</keyword>
<dbReference type="OrthoDB" id="10253907at2759"/>
<evidence type="ECO:0000313" key="2">
    <source>
        <dbReference type="Proteomes" id="UP000179807"/>
    </source>
</evidence>
<gene>
    <name evidence="1" type="ORF">TRFO_42084</name>
</gene>
<sequence length="198" mass="22312">MENRFHFGFKVVIIGQNTDIVRKFVEAVPGVDLDPSETFRFLKVFTFPLYVSDSLILRIDLWALPDDVRQRGDSQLLCCDSSIVFYVAKTENDMLSLLSTFHRDIRTSNAQCRYVCCCESCDNSLNALGQASGFGIQKIENMDPENIALVFKSTLAGIISEIPNPPDPVFMLHKNIKLGSLLLDDPSYKKALRPVFPQ</sequence>
<dbReference type="RefSeq" id="XP_068369206.1">
    <property type="nucleotide sequence ID" value="XM_068514125.1"/>
</dbReference>
<evidence type="ECO:0000313" key="1">
    <source>
        <dbReference type="EMBL" id="OHT16070.1"/>
    </source>
</evidence>
<organism evidence="1 2">
    <name type="scientific">Tritrichomonas foetus</name>
    <dbReference type="NCBI Taxonomy" id="1144522"/>
    <lineage>
        <taxon>Eukaryota</taxon>
        <taxon>Metamonada</taxon>
        <taxon>Parabasalia</taxon>
        <taxon>Tritrichomonadida</taxon>
        <taxon>Tritrichomonadidae</taxon>
        <taxon>Tritrichomonas</taxon>
    </lineage>
</organism>
<protein>
    <submittedName>
        <fullName evidence="1">Uncharacterized protein</fullName>
    </submittedName>
</protein>
<proteinExistence type="predicted"/>
<reference evidence="1" key="1">
    <citation type="submission" date="2016-10" db="EMBL/GenBank/DDBJ databases">
        <authorList>
            <person name="Benchimol M."/>
            <person name="Almeida L.G."/>
            <person name="Vasconcelos A.T."/>
            <person name="Perreira-Neves A."/>
            <person name="Rosa I.A."/>
            <person name="Tasca T."/>
            <person name="Bogo M.R."/>
            <person name="de Souza W."/>
        </authorList>
    </citation>
    <scope>NUCLEOTIDE SEQUENCE [LARGE SCALE GENOMIC DNA]</scope>
    <source>
        <strain evidence="1">K</strain>
    </source>
</reference>
<dbReference type="AlphaFoldDB" id="A0A1J4L296"/>
<dbReference type="GeneID" id="94848829"/>
<dbReference type="VEuPathDB" id="TrichDB:TRFO_42084"/>
<dbReference type="Proteomes" id="UP000179807">
    <property type="component" value="Unassembled WGS sequence"/>
</dbReference>
<accession>A0A1J4L296</accession>
<dbReference type="EMBL" id="MLAK01000152">
    <property type="protein sequence ID" value="OHT16070.1"/>
    <property type="molecule type" value="Genomic_DNA"/>
</dbReference>
<comment type="caution">
    <text evidence="1">The sequence shown here is derived from an EMBL/GenBank/DDBJ whole genome shotgun (WGS) entry which is preliminary data.</text>
</comment>
<name>A0A1J4L296_9EUKA</name>